<protein>
    <submittedName>
        <fullName evidence="2">Uncharacterized protein</fullName>
    </submittedName>
</protein>
<evidence type="ECO:0000313" key="2">
    <source>
        <dbReference type="EMBL" id="GAA4923306.1"/>
    </source>
</evidence>
<dbReference type="Proteomes" id="UP001500368">
    <property type="component" value="Unassembled WGS sequence"/>
</dbReference>
<evidence type="ECO:0000313" key="3">
    <source>
        <dbReference type="Proteomes" id="UP001500368"/>
    </source>
</evidence>
<comment type="caution">
    <text evidence="2">The sequence shown here is derived from an EMBL/GenBank/DDBJ whole genome shotgun (WGS) entry which is preliminary data.</text>
</comment>
<dbReference type="RefSeq" id="WP_345477909.1">
    <property type="nucleotide sequence ID" value="NZ_BAABLW010000007.1"/>
</dbReference>
<proteinExistence type="predicted"/>
<gene>
    <name evidence="2" type="ORF">GCM10025790_20480</name>
</gene>
<dbReference type="EMBL" id="BAABLW010000007">
    <property type="protein sequence ID" value="GAA4923306.1"/>
    <property type="molecule type" value="Genomic_DNA"/>
</dbReference>
<evidence type="ECO:0000256" key="1">
    <source>
        <dbReference type="SAM" id="Phobius"/>
    </source>
</evidence>
<sequence length="65" mass="7068">MHRPDPATARHRRLVILHIPTVVITTVWVHLVAGLVNGLTLLAMASLVAAVLLMLRDVLSQEVPA</sequence>
<feature type="transmembrane region" description="Helical" evidence="1">
    <location>
        <begin position="39"/>
        <end position="59"/>
    </location>
</feature>
<keyword evidence="1" id="KW-0472">Membrane</keyword>
<accession>A0ABP9G5Z3</accession>
<keyword evidence="1" id="KW-0812">Transmembrane</keyword>
<reference evidence="3" key="1">
    <citation type="journal article" date="2019" name="Int. J. Syst. Evol. Microbiol.">
        <title>The Global Catalogue of Microorganisms (GCM) 10K type strain sequencing project: providing services to taxonomists for standard genome sequencing and annotation.</title>
        <authorList>
            <consortium name="The Broad Institute Genomics Platform"/>
            <consortium name="The Broad Institute Genome Sequencing Center for Infectious Disease"/>
            <person name="Wu L."/>
            <person name="Ma J."/>
        </authorList>
    </citation>
    <scope>NUCLEOTIDE SEQUENCE [LARGE SCALE GENOMIC DNA]</scope>
    <source>
        <strain evidence="3">JCM 19129</strain>
    </source>
</reference>
<name>A0ABP9G5Z3_9MICC</name>
<keyword evidence="1" id="KW-1133">Transmembrane helix</keyword>
<feature type="transmembrane region" description="Helical" evidence="1">
    <location>
        <begin position="12"/>
        <end position="33"/>
    </location>
</feature>
<organism evidence="2 3">
    <name type="scientific">Nesterenkonia rhizosphaerae</name>
    <dbReference type="NCBI Taxonomy" id="1348272"/>
    <lineage>
        <taxon>Bacteria</taxon>
        <taxon>Bacillati</taxon>
        <taxon>Actinomycetota</taxon>
        <taxon>Actinomycetes</taxon>
        <taxon>Micrococcales</taxon>
        <taxon>Micrococcaceae</taxon>
        <taxon>Nesterenkonia</taxon>
    </lineage>
</organism>
<keyword evidence="3" id="KW-1185">Reference proteome</keyword>